<dbReference type="CDD" id="cd14797">
    <property type="entry name" value="DUF302"/>
    <property type="match status" value="1"/>
</dbReference>
<dbReference type="KEGG" id="rle:RL2271"/>
<feature type="domain" description="DUF302" evidence="1">
    <location>
        <begin position="57"/>
        <end position="120"/>
    </location>
</feature>
<evidence type="ECO:0000313" key="2">
    <source>
        <dbReference type="EMBL" id="CAK07763.1"/>
    </source>
</evidence>
<evidence type="ECO:0000313" key="3">
    <source>
        <dbReference type="Proteomes" id="UP000006575"/>
    </source>
</evidence>
<dbReference type="SUPFAM" id="SSF103247">
    <property type="entry name" value="TT1751-like"/>
    <property type="match status" value="1"/>
</dbReference>
<dbReference type="EMBL" id="AM236080">
    <property type="protein sequence ID" value="CAK07763.1"/>
    <property type="molecule type" value="Genomic_DNA"/>
</dbReference>
<organism evidence="2 3">
    <name type="scientific">Rhizobium johnstonii (strain DSM 114642 / LMG 32736 / 3841)</name>
    <name type="common">Rhizobium leguminosarum bv. viciae</name>
    <dbReference type="NCBI Taxonomy" id="216596"/>
    <lineage>
        <taxon>Bacteria</taxon>
        <taxon>Pseudomonadati</taxon>
        <taxon>Pseudomonadota</taxon>
        <taxon>Alphaproteobacteria</taxon>
        <taxon>Hyphomicrobiales</taxon>
        <taxon>Rhizobiaceae</taxon>
        <taxon>Rhizobium/Agrobacterium group</taxon>
        <taxon>Rhizobium</taxon>
        <taxon>Rhizobium johnstonii</taxon>
    </lineage>
</organism>
<dbReference type="Pfam" id="PF03625">
    <property type="entry name" value="DUF302"/>
    <property type="match status" value="1"/>
</dbReference>
<dbReference type="RefSeq" id="WP_011651854.1">
    <property type="nucleotide sequence ID" value="NC_008380.1"/>
</dbReference>
<sequence>MIQGPAFAGRCIGATAHRRLLMTYTLDRTLWATSFEDAVGRTKSALIKHGFGVLTEIDVKATMKKKIDADIDDYLILGACNPRMAFEAMKLEPKVGAMLPCNVILRAVGGGNVMVSAIDPVASMQAIDNEMLTSLAGRVRSMLADVVTDV</sequence>
<dbReference type="AlphaFoldDB" id="Q1MH04"/>
<keyword evidence="3" id="KW-1185">Reference proteome</keyword>
<dbReference type="PANTHER" id="PTHR38342:SF1">
    <property type="entry name" value="SLR5037 PROTEIN"/>
    <property type="match status" value="1"/>
</dbReference>
<gene>
    <name evidence="2" type="ordered locus">RL2271</name>
</gene>
<dbReference type="GeneID" id="303207272"/>
<dbReference type="PANTHER" id="PTHR38342">
    <property type="entry name" value="SLR5037 PROTEIN"/>
    <property type="match status" value="1"/>
</dbReference>
<evidence type="ECO:0000259" key="1">
    <source>
        <dbReference type="Pfam" id="PF03625"/>
    </source>
</evidence>
<protein>
    <recommendedName>
        <fullName evidence="1">DUF302 domain-containing protein</fullName>
    </recommendedName>
</protein>
<dbReference type="InterPro" id="IPR005180">
    <property type="entry name" value="DUF302"/>
</dbReference>
<accession>Q1MH04</accession>
<dbReference type="Proteomes" id="UP000006575">
    <property type="component" value="Chromosome"/>
</dbReference>
<proteinExistence type="predicted"/>
<dbReference type="Gene3D" id="3.30.310.70">
    <property type="entry name" value="TT1751-like domain"/>
    <property type="match status" value="1"/>
</dbReference>
<name>Q1MH04_RHIJ3</name>
<reference evidence="2 3" key="1">
    <citation type="journal article" date="2006" name="Genome Biol.">
        <title>The genome of Rhizobium leguminosarum has recognizable core and accessory components.</title>
        <authorList>
            <person name="Young J.W."/>
            <person name="Crossman L.C."/>
            <person name="Johnston A.W.B."/>
            <person name="Thomson N.R."/>
            <person name="Ghazoui Z.F."/>
            <person name="Hull K.H."/>
            <person name="Wexler M."/>
            <person name="Curson A.R.J."/>
            <person name="Todd J.D."/>
            <person name="Poole P.S."/>
            <person name="Mauchline T.H."/>
            <person name="East A.K."/>
            <person name="Quail M.A."/>
            <person name="Churcher C."/>
            <person name="Arrowsmith C."/>
            <person name="Cherevach A."/>
            <person name="Chillingworth T."/>
            <person name="Clarke K."/>
            <person name="Cronin A."/>
            <person name="Davis P."/>
            <person name="Fraser A."/>
            <person name="Hance Z."/>
            <person name="Hauser H."/>
            <person name="Jagels K."/>
            <person name="Moule S."/>
            <person name="Mungall K."/>
            <person name="Norbertczak H."/>
            <person name="Rabbinowitsch E."/>
            <person name="Sanders M."/>
            <person name="Simmonds M."/>
            <person name="Whitehead S."/>
            <person name="Parkhill J."/>
        </authorList>
    </citation>
    <scope>NUCLEOTIDE SEQUENCE [LARGE SCALE GENOMIC DNA]</scope>
    <source>
        <strain evidence="3">DSM 114642 / LMG 32736 / 3841</strain>
    </source>
</reference>
<dbReference type="EnsemblBacteria" id="CAK07763">
    <property type="protein sequence ID" value="CAK07763"/>
    <property type="gene ID" value="RL2271"/>
</dbReference>
<dbReference type="InterPro" id="IPR035923">
    <property type="entry name" value="TT1751-like_sf"/>
</dbReference>
<dbReference type="HOGENOM" id="CLU_126998_1_1_5"/>
<dbReference type="eggNOG" id="COG3439">
    <property type="taxonomic scope" value="Bacteria"/>
</dbReference>